<accession>A0A0F9PLM1</accession>
<feature type="transmembrane region" description="Helical" evidence="12">
    <location>
        <begin position="121"/>
        <end position="138"/>
    </location>
</feature>
<dbReference type="EMBL" id="LAZR01005205">
    <property type="protein sequence ID" value="KKN01921.1"/>
    <property type="molecule type" value="Genomic_DNA"/>
</dbReference>
<evidence type="ECO:0000256" key="5">
    <source>
        <dbReference type="ARBA" id="ARBA00022475"/>
    </source>
</evidence>
<evidence type="ECO:0000256" key="8">
    <source>
        <dbReference type="ARBA" id="ARBA00022989"/>
    </source>
</evidence>
<organism evidence="13">
    <name type="scientific">marine sediment metagenome</name>
    <dbReference type="NCBI Taxonomy" id="412755"/>
    <lineage>
        <taxon>unclassified sequences</taxon>
        <taxon>metagenomes</taxon>
        <taxon>ecological metagenomes</taxon>
    </lineage>
</organism>
<feature type="transmembrane region" description="Helical" evidence="12">
    <location>
        <begin position="40"/>
        <end position="59"/>
    </location>
</feature>
<comment type="catalytic activity">
    <reaction evidence="11">
        <text>di-trans,octa-cis-undecaprenyl diphosphate + H2O = di-trans,octa-cis-undecaprenyl phosphate + phosphate + H(+)</text>
        <dbReference type="Rhea" id="RHEA:28094"/>
        <dbReference type="ChEBI" id="CHEBI:15377"/>
        <dbReference type="ChEBI" id="CHEBI:15378"/>
        <dbReference type="ChEBI" id="CHEBI:43474"/>
        <dbReference type="ChEBI" id="CHEBI:58405"/>
        <dbReference type="ChEBI" id="CHEBI:60392"/>
        <dbReference type="EC" id="3.6.1.27"/>
    </reaction>
</comment>
<dbReference type="PANTHER" id="PTHR30622">
    <property type="entry name" value="UNDECAPRENYL-DIPHOSPHATASE"/>
    <property type="match status" value="1"/>
</dbReference>
<keyword evidence="9 12" id="KW-0472">Membrane</keyword>
<feature type="transmembrane region" description="Helical" evidence="12">
    <location>
        <begin position="259"/>
        <end position="279"/>
    </location>
</feature>
<evidence type="ECO:0000256" key="4">
    <source>
        <dbReference type="ARBA" id="ARBA00021581"/>
    </source>
</evidence>
<proteinExistence type="inferred from homology"/>
<dbReference type="GO" id="GO:0005886">
    <property type="term" value="C:plasma membrane"/>
    <property type="evidence" value="ECO:0007669"/>
    <property type="project" value="UniProtKB-SubCell"/>
</dbReference>
<keyword evidence="6 12" id="KW-0812">Transmembrane</keyword>
<evidence type="ECO:0000256" key="3">
    <source>
        <dbReference type="ARBA" id="ARBA00012374"/>
    </source>
</evidence>
<evidence type="ECO:0000256" key="7">
    <source>
        <dbReference type="ARBA" id="ARBA00022801"/>
    </source>
</evidence>
<evidence type="ECO:0000256" key="10">
    <source>
        <dbReference type="ARBA" id="ARBA00032707"/>
    </source>
</evidence>
<comment type="subcellular location">
    <subcellularLocation>
        <location evidence="1">Cell membrane</location>
        <topology evidence="1">Multi-pass membrane protein</topology>
    </subcellularLocation>
</comment>
<protein>
    <recommendedName>
        <fullName evidence="4">Undecaprenyl-diphosphatase</fullName>
        <ecNumber evidence="3">3.6.1.27</ecNumber>
    </recommendedName>
    <alternativeName>
        <fullName evidence="10">Undecaprenyl pyrophosphate phosphatase</fullName>
    </alternativeName>
</protein>
<dbReference type="GO" id="GO:0050380">
    <property type="term" value="F:undecaprenyl-diphosphatase activity"/>
    <property type="evidence" value="ECO:0007669"/>
    <property type="project" value="UniProtKB-EC"/>
</dbReference>
<feature type="transmembrane region" description="Helical" evidence="12">
    <location>
        <begin position="87"/>
        <end position="109"/>
    </location>
</feature>
<keyword evidence="8 12" id="KW-1133">Transmembrane helix</keyword>
<evidence type="ECO:0000256" key="9">
    <source>
        <dbReference type="ARBA" id="ARBA00023136"/>
    </source>
</evidence>
<comment type="caution">
    <text evidence="13">The sequence shown here is derived from an EMBL/GenBank/DDBJ whole genome shotgun (WGS) entry which is preliminary data.</text>
</comment>
<gene>
    <name evidence="13" type="ORF">LCGC14_1122890</name>
</gene>
<reference evidence="13" key="1">
    <citation type="journal article" date="2015" name="Nature">
        <title>Complex archaea that bridge the gap between prokaryotes and eukaryotes.</title>
        <authorList>
            <person name="Spang A."/>
            <person name="Saw J.H."/>
            <person name="Jorgensen S.L."/>
            <person name="Zaremba-Niedzwiedzka K."/>
            <person name="Martijn J."/>
            <person name="Lind A.E."/>
            <person name="van Eijk R."/>
            <person name="Schleper C."/>
            <person name="Guy L."/>
            <person name="Ettema T.J."/>
        </authorList>
    </citation>
    <scope>NUCLEOTIDE SEQUENCE</scope>
</reference>
<dbReference type="AlphaFoldDB" id="A0A0F9PLM1"/>
<name>A0A0F9PLM1_9ZZZZ</name>
<keyword evidence="5" id="KW-1003">Cell membrane</keyword>
<evidence type="ECO:0000256" key="1">
    <source>
        <dbReference type="ARBA" id="ARBA00004651"/>
    </source>
</evidence>
<comment type="similarity">
    <text evidence="2">Belongs to the UppP family.</text>
</comment>
<dbReference type="EC" id="3.6.1.27" evidence="3"/>
<keyword evidence="7" id="KW-0378">Hydrolase</keyword>
<evidence type="ECO:0000313" key="13">
    <source>
        <dbReference type="EMBL" id="KKN01921.1"/>
    </source>
</evidence>
<sequence>MIEYIIIAIIQGLLEWLPISSSGQVMIITTNLFGISPEQAYSLSIWLHLGTTLAVLLKFRVDFIEMIKSFIPKIYEVSEIDIRKRNWLIYATLGTGITAIPLYFTFKFIISETFKASQGDIITLFISGLLVITGIILLQAKKTNFKNSIEDIPMTNLPKDSFLSGLVQGVAILPGVSRSGVTVSAILLEKYNQDNALRLSFLMSVPVVFASIAVDFIFAEVSIFGILDPFLIVTTTLISFIMGYLTIELLLRIAQKINFGYFCILYGMIAYAIIVPLILMT</sequence>
<evidence type="ECO:0000256" key="6">
    <source>
        <dbReference type="ARBA" id="ARBA00022692"/>
    </source>
</evidence>
<dbReference type="InterPro" id="IPR003824">
    <property type="entry name" value="UppP"/>
</dbReference>
<feature type="transmembrane region" description="Helical" evidence="12">
    <location>
        <begin position="230"/>
        <end position="247"/>
    </location>
</feature>
<dbReference type="HAMAP" id="MF_01006">
    <property type="entry name" value="Undec_diphosphatase"/>
    <property type="match status" value="1"/>
</dbReference>
<dbReference type="PANTHER" id="PTHR30622:SF2">
    <property type="entry name" value="UNDECAPRENYL-DIPHOSPHATASE"/>
    <property type="match status" value="1"/>
</dbReference>
<dbReference type="Pfam" id="PF02673">
    <property type="entry name" value="BacA"/>
    <property type="match status" value="1"/>
</dbReference>
<feature type="transmembrane region" description="Helical" evidence="12">
    <location>
        <begin position="199"/>
        <end position="218"/>
    </location>
</feature>
<evidence type="ECO:0000256" key="2">
    <source>
        <dbReference type="ARBA" id="ARBA00010621"/>
    </source>
</evidence>
<evidence type="ECO:0000256" key="12">
    <source>
        <dbReference type="SAM" id="Phobius"/>
    </source>
</evidence>
<evidence type="ECO:0000256" key="11">
    <source>
        <dbReference type="ARBA" id="ARBA00047594"/>
    </source>
</evidence>